<accession>A0A810Q0X4</accession>
<evidence type="ECO:0000313" key="1">
    <source>
        <dbReference type="EMBL" id="BCK79526.1"/>
    </source>
</evidence>
<dbReference type="AlphaFoldDB" id="A0A810Q0X4"/>
<proteinExistence type="predicted"/>
<protein>
    <submittedName>
        <fullName evidence="1">Uncharacterized protein</fullName>
    </submittedName>
</protein>
<dbReference type="EMBL" id="AP023416">
    <property type="protein sequence ID" value="BCK79526.1"/>
    <property type="molecule type" value="Genomic_DNA"/>
</dbReference>
<name>A0A810Q0X4_9FIRM</name>
<dbReference type="KEGG" id="vfa:MM35RIKEN_17180"/>
<dbReference type="Proteomes" id="UP000681343">
    <property type="component" value="Plasmid pMM35_01"/>
</dbReference>
<organism evidence="1 2">
    <name type="scientific">Vescimonas fastidiosa</name>
    <dbReference type="NCBI Taxonomy" id="2714353"/>
    <lineage>
        <taxon>Bacteria</taxon>
        <taxon>Bacillati</taxon>
        <taxon>Bacillota</taxon>
        <taxon>Clostridia</taxon>
        <taxon>Eubacteriales</taxon>
        <taxon>Oscillospiraceae</taxon>
        <taxon>Vescimonas</taxon>
    </lineage>
</organism>
<gene>
    <name evidence="1" type="ORF">MM35RIKEN_17180</name>
</gene>
<reference evidence="1" key="1">
    <citation type="submission" date="2020-09" db="EMBL/GenBank/DDBJ databases">
        <title>New species isolated from human feces.</title>
        <authorList>
            <person name="Kitahara M."/>
            <person name="Shigeno Y."/>
            <person name="Shime M."/>
            <person name="Matsumoto Y."/>
            <person name="Nakamura S."/>
            <person name="Motooka D."/>
            <person name="Fukuoka S."/>
            <person name="Nishikawa H."/>
            <person name="Benno Y."/>
        </authorList>
    </citation>
    <scope>NUCLEOTIDE SEQUENCE</scope>
    <source>
        <strain evidence="1">MM35</strain>
        <plasmid evidence="1">pMM35_01</plasmid>
    </source>
</reference>
<keyword evidence="1" id="KW-0614">Plasmid</keyword>
<geneLocation type="plasmid" evidence="1 2">
    <name>pMM35_01</name>
</geneLocation>
<keyword evidence="2" id="KW-1185">Reference proteome</keyword>
<sequence>MELIQIDSVNIYSSLRYISQSSPLPIAVFVDAETGVVYFNGMYPRYDANGRVMVIPRDRLPAILARGRAQAAAAAADEERKRTTIQV</sequence>
<evidence type="ECO:0000313" key="2">
    <source>
        <dbReference type="Proteomes" id="UP000681343"/>
    </source>
</evidence>